<dbReference type="GeneID" id="80018982"/>
<gene>
    <name evidence="1" type="primary">35</name>
    <name evidence="1" type="ORF">SEA_FINKLE_35</name>
</gene>
<evidence type="ECO:0000313" key="2">
    <source>
        <dbReference type="Proteomes" id="UP001060355"/>
    </source>
</evidence>
<accession>A0A9E7NHM8</accession>
<name>A0A9E7NHM8_9CAUD</name>
<evidence type="ECO:0000313" key="1">
    <source>
        <dbReference type="EMBL" id="UTN92998.1"/>
    </source>
</evidence>
<organism evidence="1 2">
    <name type="scientific">Gordonia phage Finkle</name>
    <dbReference type="NCBI Taxonomy" id="2926099"/>
    <lineage>
        <taxon>Viruses</taxon>
        <taxon>Duplodnaviria</taxon>
        <taxon>Heunggongvirae</taxon>
        <taxon>Uroviricota</taxon>
        <taxon>Caudoviricetes</taxon>
        <taxon>Finkelvirus</taxon>
        <taxon>Finkelvirus finkel</taxon>
    </lineage>
</organism>
<protein>
    <submittedName>
        <fullName evidence="1">Uncharacterized protein</fullName>
    </submittedName>
</protein>
<dbReference type="EMBL" id="ON456347">
    <property type="protein sequence ID" value="UTN92998.1"/>
    <property type="molecule type" value="Genomic_DNA"/>
</dbReference>
<reference evidence="1" key="1">
    <citation type="submission" date="2022-05" db="EMBL/GenBank/DDBJ databases">
        <authorList>
            <person name="Ashby S."/>
            <person name="Bressette G."/>
            <person name="Brown S."/>
            <person name="Charles S."/>
            <person name="Neely M.N."/>
            <person name="Molloy S.D."/>
            <person name="Garlena R.A."/>
            <person name="Russell D.A."/>
            <person name="Jacobs-Sera D."/>
            <person name="Hatfull G.F."/>
        </authorList>
    </citation>
    <scope>NUCLEOTIDE SEQUENCE</scope>
</reference>
<dbReference type="RefSeq" id="YP_010754348.1">
    <property type="nucleotide sequence ID" value="NC_073459.1"/>
</dbReference>
<proteinExistence type="predicted"/>
<dbReference type="KEGG" id="vg:80018982"/>
<sequence>MRRASGVLGLPTCNPVVRSKVDVPEVDETFGTFFSFCGPLDGCT</sequence>
<keyword evidence="2" id="KW-1185">Reference proteome</keyword>
<dbReference type="Proteomes" id="UP001060355">
    <property type="component" value="Segment"/>
</dbReference>